<evidence type="ECO:0000313" key="2">
    <source>
        <dbReference type="EMBL" id="OGL70863.1"/>
    </source>
</evidence>
<dbReference type="InterPro" id="IPR036779">
    <property type="entry name" value="LysM_dom_sf"/>
</dbReference>
<dbReference type="Proteomes" id="UP000177097">
    <property type="component" value="Unassembled WGS sequence"/>
</dbReference>
<evidence type="ECO:0000259" key="1">
    <source>
        <dbReference type="PROSITE" id="PS51782"/>
    </source>
</evidence>
<dbReference type="GO" id="GO:0004222">
    <property type="term" value="F:metalloendopeptidase activity"/>
    <property type="evidence" value="ECO:0007669"/>
    <property type="project" value="TreeGrafter"/>
</dbReference>
<dbReference type="CDD" id="cd00118">
    <property type="entry name" value="LysM"/>
    <property type="match status" value="2"/>
</dbReference>
<feature type="domain" description="LysM" evidence="1">
    <location>
        <begin position="192"/>
        <end position="236"/>
    </location>
</feature>
<accession>A0A1F7TXW1</accession>
<dbReference type="SUPFAM" id="SSF51261">
    <property type="entry name" value="Duplicated hybrid motif"/>
    <property type="match status" value="1"/>
</dbReference>
<protein>
    <recommendedName>
        <fullName evidence="1">LysM domain-containing protein</fullName>
    </recommendedName>
</protein>
<dbReference type="Gene3D" id="3.10.350.10">
    <property type="entry name" value="LysM domain"/>
    <property type="match status" value="2"/>
</dbReference>
<dbReference type="EMBL" id="MGDX01000021">
    <property type="protein sequence ID" value="OGL70863.1"/>
    <property type="molecule type" value="Genomic_DNA"/>
</dbReference>
<gene>
    <name evidence="2" type="ORF">A3C17_02800</name>
</gene>
<feature type="domain" description="LysM" evidence="1">
    <location>
        <begin position="242"/>
        <end position="286"/>
    </location>
</feature>
<proteinExistence type="predicted"/>
<dbReference type="SMART" id="SM00257">
    <property type="entry name" value="LysM"/>
    <property type="match status" value="2"/>
</dbReference>
<organism evidence="2 3">
    <name type="scientific">Candidatus Uhrbacteria bacterium RIFCSPHIGHO2_02_FULL_53_13</name>
    <dbReference type="NCBI Taxonomy" id="1802389"/>
    <lineage>
        <taxon>Bacteria</taxon>
        <taxon>Candidatus Uhriibacteriota</taxon>
    </lineage>
</organism>
<dbReference type="InterPro" id="IPR016047">
    <property type="entry name" value="M23ase_b-sheet_dom"/>
</dbReference>
<dbReference type="PROSITE" id="PS51782">
    <property type="entry name" value="LYSM"/>
    <property type="match status" value="2"/>
</dbReference>
<dbReference type="STRING" id="1802389.A3C17_02800"/>
<dbReference type="AlphaFoldDB" id="A0A1F7TXW1"/>
<dbReference type="Gene3D" id="2.70.70.10">
    <property type="entry name" value="Glucose Permease (Domain IIA)"/>
    <property type="match status" value="1"/>
</dbReference>
<sequence>MSIKRILLNLFLKSVDAGSAAISVMARMARPLITPFRFCWRLLMRVVGVPVYRAVFFIRRIVGRLHLPGKQKIMFLFTNRYAIHGLVILIVMATSTMSVRAETLRSEEFGKQSMLYRMATGAEVETVQVVRADGAVSKPTKYLGSAAVSVQPNIDFDFFGEDYVATTVGGTAIMAPTISEASESVAPRSEVVAYTVQEGDTMSTIAELHDISLTTLLWANDLSVRSIIRPGDELRIMPVDGVEHTVKSGDTVLAIARKYSADASQVVSFNTLADAGDLRIGEVLIIPGGVRQAAAPVVRTNAIARIFAPPKGSTSSTAAPSGSGMIWPADLRVITQYFGWSHTGLDIDCHYTNDNYAADDGIVQFSGWKGGYGLTVEVNHGNGVVTRYAHAARNYVSIGQSISRGQPVALCGTTGRSTGTHLHFEVISNGQFKNPLSYIN</sequence>
<dbReference type="PANTHER" id="PTHR21666:SF270">
    <property type="entry name" value="MUREIN HYDROLASE ACTIVATOR ENVC"/>
    <property type="match status" value="1"/>
</dbReference>
<name>A0A1F7TXW1_9BACT</name>
<dbReference type="PANTHER" id="PTHR21666">
    <property type="entry name" value="PEPTIDASE-RELATED"/>
    <property type="match status" value="1"/>
</dbReference>
<evidence type="ECO:0000313" key="3">
    <source>
        <dbReference type="Proteomes" id="UP000177097"/>
    </source>
</evidence>
<dbReference type="Pfam" id="PF01476">
    <property type="entry name" value="LysM"/>
    <property type="match status" value="2"/>
</dbReference>
<dbReference type="CDD" id="cd12797">
    <property type="entry name" value="M23_peptidase"/>
    <property type="match status" value="1"/>
</dbReference>
<reference evidence="2 3" key="1">
    <citation type="journal article" date="2016" name="Nat. Commun.">
        <title>Thousands of microbial genomes shed light on interconnected biogeochemical processes in an aquifer system.</title>
        <authorList>
            <person name="Anantharaman K."/>
            <person name="Brown C.T."/>
            <person name="Hug L.A."/>
            <person name="Sharon I."/>
            <person name="Castelle C.J."/>
            <person name="Probst A.J."/>
            <person name="Thomas B.C."/>
            <person name="Singh A."/>
            <person name="Wilkins M.J."/>
            <person name="Karaoz U."/>
            <person name="Brodie E.L."/>
            <person name="Williams K.H."/>
            <person name="Hubbard S.S."/>
            <person name="Banfield J.F."/>
        </authorList>
    </citation>
    <scope>NUCLEOTIDE SEQUENCE [LARGE SCALE GENOMIC DNA]</scope>
</reference>
<dbReference type="InterPro" id="IPR050570">
    <property type="entry name" value="Cell_wall_metabolism_enzyme"/>
</dbReference>
<dbReference type="InterPro" id="IPR011055">
    <property type="entry name" value="Dup_hybrid_motif"/>
</dbReference>
<comment type="caution">
    <text evidence="2">The sequence shown here is derived from an EMBL/GenBank/DDBJ whole genome shotgun (WGS) entry which is preliminary data.</text>
</comment>
<dbReference type="InterPro" id="IPR018392">
    <property type="entry name" value="LysM"/>
</dbReference>
<dbReference type="Pfam" id="PF01551">
    <property type="entry name" value="Peptidase_M23"/>
    <property type="match status" value="1"/>
</dbReference>